<evidence type="ECO:0000313" key="1">
    <source>
        <dbReference type="EMBL" id="XPM62447.1"/>
    </source>
</evidence>
<organism evidence="1 2">
    <name type="scientific">Desertifilum tharense IPPAS B-1220</name>
    <dbReference type="NCBI Taxonomy" id="1781255"/>
    <lineage>
        <taxon>Bacteria</taxon>
        <taxon>Bacillati</taxon>
        <taxon>Cyanobacteriota</taxon>
        <taxon>Cyanophyceae</taxon>
        <taxon>Desertifilales</taxon>
        <taxon>Desertifilaceae</taxon>
        <taxon>Desertifilum</taxon>
    </lineage>
</organism>
<reference evidence="1 2" key="1">
    <citation type="journal article" date="2016" name="Genome Announc.">
        <title>Draft Genome Sequence of the Thermotolerant Cyanobacterium Desertifilum sp. IPPAS B-1220.</title>
        <authorList>
            <person name="Mironov K.S."/>
            <person name="Sinetova M.A."/>
            <person name="Bolatkhan K."/>
            <person name="Zayadan B.K."/>
            <person name="Ustinova V.V."/>
            <person name="Kupriyanova E.V."/>
            <person name="Skrypnik A.N."/>
            <person name="Gogoleva N.E."/>
            <person name="Gogolev Y.V."/>
            <person name="Los D.A."/>
        </authorList>
    </citation>
    <scope>NUCLEOTIDE SEQUENCE [LARGE SCALE GENOMIC DNA]</scope>
    <source>
        <strain evidence="1 2">IPPAS B-1220</strain>
    </source>
</reference>
<dbReference type="EC" id="3.1.4.-" evidence="1"/>
<keyword evidence="2" id="KW-1185">Reference proteome</keyword>
<proteinExistence type="predicted"/>
<sequence>MTCQELDCQRLSPILPNFRMDDLATFDHTNFLTHRTKPLILAVDDDEDSLLLVACAIDMFDCSAVVARDGSSALKLALSERPDLILLDILLPYLSGFDLIEQLKSNPLTTTIPIVALTALASTQDRDRLLRAGCDDYLSKPYMLDDLETVVNRYLSLPFTLF</sequence>
<name>A0ACD5GP23_9CYAN</name>
<keyword evidence="1" id="KW-0378">Hydrolase</keyword>
<accession>A0ACD5GP23</accession>
<dbReference type="EMBL" id="CP182909">
    <property type="protein sequence ID" value="XPM62447.1"/>
    <property type="molecule type" value="Genomic_DNA"/>
</dbReference>
<protein>
    <submittedName>
        <fullName evidence="1">Response regulator</fullName>
        <ecNumber evidence="1">3.1.4.-</ecNumber>
    </submittedName>
</protein>
<evidence type="ECO:0000313" key="2">
    <source>
        <dbReference type="Proteomes" id="UP000095472"/>
    </source>
</evidence>
<dbReference type="Proteomes" id="UP000095472">
    <property type="component" value="Chromosome"/>
</dbReference>
<gene>
    <name evidence="1" type="ORF">BH720_022335</name>
</gene>